<reference evidence="2" key="1">
    <citation type="submission" date="2017-02" db="EMBL/GenBank/DDBJ databases">
        <authorList>
            <person name="Lucas-Elio P."/>
            <person name="Silas S."/>
            <person name="Fire A.Z."/>
            <person name="Sanchez-Amat A."/>
        </authorList>
    </citation>
    <scope>NUCLEOTIDE SEQUENCE [LARGE SCALE GENOMIC DNA]</scope>
</reference>
<dbReference type="GeneID" id="54980178"/>
<protein>
    <submittedName>
        <fullName evidence="1">Tail fibers protein</fullName>
    </submittedName>
</protein>
<dbReference type="InterPro" id="IPR033767">
    <property type="entry name" value="Tail_Gp11"/>
</dbReference>
<dbReference type="KEGG" id="vg:54980178"/>
<dbReference type="EMBL" id="KY626176">
    <property type="protein sequence ID" value="ARB11254.1"/>
    <property type="molecule type" value="Genomic_DNA"/>
</dbReference>
<evidence type="ECO:0000313" key="1">
    <source>
        <dbReference type="EMBL" id="ARB11254.1"/>
    </source>
</evidence>
<dbReference type="RefSeq" id="YP_009790024.1">
    <property type="nucleotide sequence ID" value="NC_047821.1"/>
</dbReference>
<name>A0A1W5S120_9CAUD</name>
<organism evidence="1 2">
    <name type="scientific">Marinomonas phage CPP1m</name>
    <dbReference type="NCBI Taxonomy" id="1965370"/>
    <lineage>
        <taxon>Viruses</taxon>
        <taxon>Duplodnaviria</taxon>
        <taxon>Heunggongvirae</taxon>
        <taxon>Uroviricota</taxon>
        <taxon>Caudoviricetes</taxon>
        <taxon>Autographivirales</taxon>
        <taxon>Autosignataviridae</taxon>
        <taxon>Colwellvirinae</taxon>
        <taxon>Murciavirus</taxon>
        <taxon>Murciavirus CPP1m</taxon>
    </lineage>
</organism>
<sequence>MNSTLALGITDKVSAISYVLSAIGMGGISSEEDIDYNIDAGDADKLIDNLSQTTQTNGGKGFWFNREEFHKLEPSSTDGKVKVPSNTMSCFYKEDGGKPYPITMRGQYLFDTKELGYDMRSLVRGDGKLHCTLIVNLPFETLPPTAKQHIADLARYWMVNDKEGDQIKLAALEKQAVISRSALDTEEGSQRRRNMFNNPSVRYAMGRIGGYNNN</sequence>
<dbReference type="Pfam" id="PF17212">
    <property type="entry name" value="Tube"/>
    <property type="match status" value="1"/>
</dbReference>
<accession>A0A1W5S120</accession>
<keyword evidence="2" id="KW-1185">Reference proteome</keyword>
<proteinExistence type="predicted"/>
<evidence type="ECO:0000313" key="2">
    <source>
        <dbReference type="Proteomes" id="UP000224896"/>
    </source>
</evidence>
<dbReference type="Proteomes" id="UP000224896">
    <property type="component" value="Segment"/>
</dbReference>